<evidence type="ECO:0000313" key="2">
    <source>
        <dbReference type="Proteomes" id="UP000006352"/>
    </source>
</evidence>
<proteinExistence type="predicted"/>
<organism evidence="1 2">
    <name type="scientific">Fibroporia radiculosa</name>
    <dbReference type="NCBI Taxonomy" id="599839"/>
    <lineage>
        <taxon>Eukaryota</taxon>
        <taxon>Fungi</taxon>
        <taxon>Dikarya</taxon>
        <taxon>Basidiomycota</taxon>
        <taxon>Agaricomycotina</taxon>
        <taxon>Agaricomycetes</taxon>
        <taxon>Polyporales</taxon>
        <taxon>Fibroporiaceae</taxon>
        <taxon>Fibroporia</taxon>
    </lineage>
</organism>
<gene>
    <name evidence="1" type="ORF">FIBRA_02543</name>
</gene>
<dbReference type="RefSeq" id="XP_012179792.1">
    <property type="nucleotide sequence ID" value="XM_012324402.1"/>
</dbReference>
<name>J4H1X0_9APHY</name>
<dbReference type="OrthoDB" id="2756263at2759"/>
<dbReference type="AlphaFoldDB" id="J4H1X0"/>
<dbReference type="GeneID" id="24095420"/>
<protein>
    <submittedName>
        <fullName evidence="1">Uncharacterized protein</fullName>
    </submittedName>
</protein>
<dbReference type="InParanoid" id="J4H1X0"/>
<accession>J4H1X0</accession>
<dbReference type="Proteomes" id="UP000006352">
    <property type="component" value="Unassembled WGS sequence"/>
</dbReference>
<dbReference type="EMBL" id="HE796987">
    <property type="protein sequence ID" value="CCM00509.1"/>
    <property type="molecule type" value="Genomic_DNA"/>
</dbReference>
<evidence type="ECO:0000313" key="1">
    <source>
        <dbReference type="EMBL" id="CCM00509.1"/>
    </source>
</evidence>
<sequence>MRKKATERGSCLTIETDGKTRCPKEPADGDRCRTHQKQHRTMCKRYKEAAKIVDEMQTAGIPLLKQIASYDDLDVAKKKAKLMRQFVEAVRVERIGRETHHKRFFLKNIMDALEERVFDLQYAKDPAYSWVKDFQEQSSAEMESSEKLDSLLLAAILAKSDLTSKDARVTVSAEESEEDDPIELVMRAYGEKREYLKKYRFIRESREDFIERSLSKEDRRDQDYVRHVNIQRDIILQYTRRVLLHDPILVLKADKKVSFNDLFLDPNFTAEDFKRVERGQMKALMEGMIWWRDATLEALSLWPKNSKEQIRTTANVGKLGERFLVYHMLGADDSSQNPDDRFKLVGGWVFKTRHTRKITNEAWWVSDLTVFVSSMNC</sequence>
<keyword evidence="2" id="KW-1185">Reference proteome</keyword>
<dbReference type="HOGENOM" id="CLU_733687_0_0_1"/>
<reference evidence="1 2" key="1">
    <citation type="journal article" date="2012" name="Appl. Environ. Microbiol.">
        <title>Short-read sequencing for genomic analysis of the brown rot fungus Fibroporia radiculosa.</title>
        <authorList>
            <person name="Tang J.D."/>
            <person name="Perkins A.D."/>
            <person name="Sonstegard T.S."/>
            <person name="Schroeder S.G."/>
            <person name="Burgess S.C."/>
            <person name="Diehl S.V."/>
        </authorList>
    </citation>
    <scope>NUCLEOTIDE SEQUENCE [LARGE SCALE GENOMIC DNA]</scope>
    <source>
        <strain evidence="1 2">TFFH 294</strain>
    </source>
</reference>